<dbReference type="EMBL" id="MT144239">
    <property type="protein sequence ID" value="QJA51128.1"/>
    <property type="molecule type" value="Genomic_DNA"/>
</dbReference>
<name>A0A6H1ZUD6_9ZZZZ</name>
<accession>A0A6H1ZUD6</accession>
<dbReference type="GO" id="GO:0003676">
    <property type="term" value="F:nucleic acid binding"/>
    <property type="evidence" value="ECO:0007669"/>
    <property type="project" value="InterPro"/>
</dbReference>
<dbReference type="Gene3D" id="3.30.420.10">
    <property type="entry name" value="Ribonuclease H-like superfamily/Ribonuclease H"/>
    <property type="match status" value="1"/>
</dbReference>
<sequence>MQILALDPGTKCGYALSPFESGVWNLSVGRHEGGGMRFFRLRNYLITACEGVDLVVYEEVRRHLGTDAAHIYGGIVAIIQEHCELHEIPYQGVAVGTIKIFGSGKGNSNKEVMLAAARERWAEVTIVDDNQADALFLWAWASNEYNHQI</sequence>
<dbReference type="InterPro" id="IPR012337">
    <property type="entry name" value="RNaseH-like_sf"/>
</dbReference>
<evidence type="ECO:0000313" key="2">
    <source>
        <dbReference type="EMBL" id="QJA82817.1"/>
    </source>
</evidence>
<dbReference type="AlphaFoldDB" id="A0A6H1ZUD6"/>
<evidence type="ECO:0008006" key="4">
    <source>
        <dbReference type="Google" id="ProtNLM"/>
    </source>
</evidence>
<dbReference type="SUPFAM" id="SSF53098">
    <property type="entry name" value="Ribonuclease H-like"/>
    <property type="match status" value="1"/>
</dbReference>
<dbReference type="EMBL" id="MT144800">
    <property type="protein sequence ID" value="QJH99643.1"/>
    <property type="molecule type" value="Genomic_DNA"/>
</dbReference>
<evidence type="ECO:0000313" key="3">
    <source>
        <dbReference type="EMBL" id="QJH99643.1"/>
    </source>
</evidence>
<protein>
    <recommendedName>
        <fullName evidence="4">Holliday junction resolvase RuvC</fullName>
    </recommendedName>
</protein>
<reference evidence="1" key="1">
    <citation type="submission" date="2020-03" db="EMBL/GenBank/DDBJ databases">
        <title>The deep terrestrial virosphere.</title>
        <authorList>
            <person name="Holmfeldt K."/>
            <person name="Nilsson E."/>
            <person name="Simone D."/>
            <person name="Lopez-Fernandez M."/>
            <person name="Wu X."/>
            <person name="de Brujin I."/>
            <person name="Lundin D."/>
            <person name="Andersson A."/>
            <person name="Bertilsson S."/>
            <person name="Dopson M."/>
        </authorList>
    </citation>
    <scope>NUCLEOTIDE SEQUENCE</scope>
    <source>
        <strain evidence="2">MM415A00367</strain>
        <strain evidence="1">TM448A01996</strain>
        <strain evidence="3">TM448B01625</strain>
    </source>
</reference>
<evidence type="ECO:0000313" key="1">
    <source>
        <dbReference type="EMBL" id="QJA51128.1"/>
    </source>
</evidence>
<dbReference type="EMBL" id="MT142497">
    <property type="protein sequence ID" value="QJA82817.1"/>
    <property type="molecule type" value="Genomic_DNA"/>
</dbReference>
<gene>
    <name evidence="2" type="ORF">MM415A00367_0005</name>
    <name evidence="1" type="ORF">TM448A01996_0001</name>
    <name evidence="3" type="ORF">TM448B01625_0011</name>
</gene>
<proteinExistence type="predicted"/>
<dbReference type="InterPro" id="IPR036397">
    <property type="entry name" value="RNaseH_sf"/>
</dbReference>
<organism evidence="1">
    <name type="scientific">viral metagenome</name>
    <dbReference type="NCBI Taxonomy" id="1070528"/>
    <lineage>
        <taxon>unclassified sequences</taxon>
        <taxon>metagenomes</taxon>
        <taxon>organismal metagenomes</taxon>
    </lineage>
</organism>